<dbReference type="EMBL" id="KN407133">
    <property type="protein sequence ID" value="KHG16879.1"/>
    <property type="molecule type" value="Genomic_DNA"/>
</dbReference>
<proteinExistence type="predicted"/>
<dbReference type="Proteomes" id="UP000032142">
    <property type="component" value="Unassembled WGS sequence"/>
</dbReference>
<protein>
    <submittedName>
        <fullName evidence="1">Uncharacterized protein</fullName>
    </submittedName>
</protein>
<keyword evidence="2" id="KW-1185">Reference proteome</keyword>
<organism evidence="1 2">
    <name type="scientific">Gossypium arboreum</name>
    <name type="common">Tree cotton</name>
    <name type="synonym">Gossypium nanking</name>
    <dbReference type="NCBI Taxonomy" id="29729"/>
    <lineage>
        <taxon>Eukaryota</taxon>
        <taxon>Viridiplantae</taxon>
        <taxon>Streptophyta</taxon>
        <taxon>Embryophyta</taxon>
        <taxon>Tracheophyta</taxon>
        <taxon>Spermatophyta</taxon>
        <taxon>Magnoliopsida</taxon>
        <taxon>eudicotyledons</taxon>
        <taxon>Gunneridae</taxon>
        <taxon>Pentapetalae</taxon>
        <taxon>rosids</taxon>
        <taxon>malvids</taxon>
        <taxon>Malvales</taxon>
        <taxon>Malvaceae</taxon>
        <taxon>Malvoideae</taxon>
        <taxon>Gossypium</taxon>
    </lineage>
</organism>
<reference evidence="2" key="1">
    <citation type="submission" date="2014-09" db="EMBL/GenBank/DDBJ databases">
        <authorList>
            <person name="Mudge J."/>
            <person name="Ramaraj T."/>
            <person name="Lindquist I.E."/>
            <person name="Bharti A.K."/>
            <person name="Sundararajan A."/>
            <person name="Cameron C.T."/>
            <person name="Woodward J.E."/>
            <person name="May G.D."/>
            <person name="Brubaker C."/>
            <person name="Broadhvest J."/>
            <person name="Wilkins T.A."/>
        </authorList>
    </citation>
    <scope>NUCLEOTIDE SEQUENCE</scope>
    <source>
        <strain evidence="2">cv. AKA8401</strain>
    </source>
</reference>
<gene>
    <name evidence="1" type="ORF">F383_22781</name>
</gene>
<name>A0A0B0NYE6_GOSAR</name>
<accession>A0A0B0NYE6</accession>
<evidence type="ECO:0000313" key="2">
    <source>
        <dbReference type="Proteomes" id="UP000032142"/>
    </source>
</evidence>
<sequence>MANLISLKLQ</sequence>
<evidence type="ECO:0000313" key="1">
    <source>
        <dbReference type="EMBL" id="KHG16879.1"/>
    </source>
</evidence>